<proteinExistence type="predicted"/>
<organism evidence="2 3">
    <name type="scientific">Pyrenophora seminiperda CCB06</name>
    <dbReference type="NCBI Taxonomy" id="1302712"/>
    <lineage>
        <taxon>Eukaryota</taxon>
        <taxon>Fungi</taxon>
        <taxon>Dikarya</taxon>
        <taxon>Ascomycota</taxon>
        <taxon>Pezizomycotina</taxon>
        <taxon>Dothideomycetes</taxon>
        <taxon>Pleosporomycetidae</taxon>
        <taxon>Pleosporales</taxon>
        <taxon>Pleosporineae</taxon>
        <taxon>Pleosporaceae</taxon>
        <taxon>Pyrenophora</taxon>
    </lineage>
</organism>
<evidence type="ECO:0000313" key="2">
    <source>
        <dbReference type="EMBL" id="RMZ66590.1"/>
    </source>
</evidence>
<dbReference type="AlphaFoldDB" id="A0A3M7LWL9"/>
<keyword evidence="2" id="KW-0645">Protease</keyword>
<accession>A0A3M7LWL9</accession>
<feature type="region of interest" description="Disordered" evidence="1">
    <location>
        <begin position="408"/>
        <end position="433"/>
    </location>
</feature>
<gene>
    <name evidence="2" type="ORF">GMOD_00001938</name>
</gene>
<keyword evidence="3" id="KW-1185">Reference proteome</keyword>
<dbReference type="OrthoDB" id="3786440at2759"/>
<feature type="region of interest" description="Disordered" evidence="1">
    <location>
        <begin position="140"/>
        <end position="176"/>
    </location>
</feature>
<keyword evidence="2" id="KW-0031">Aminopeptidase</keyword>
<feature type="region of interest" description="Disordered" evidence="1">
    <location>
        <begin position="32"/>
        <end position="73"/>
    </location>
</feature>
<evidence type="ECO:0000313" key="3">
    <source>
        <dbReference type="Proteomes" id="UP000265663"/>
    </source>
</evidence>
<sequence>MSTDLLPSANFAGRPTSDISMLDGLWTMVISSSSSEHGADDDDERQTPPRPSQTQSESQKATVVSSLRSRMTTMSNNVDVSNRPRLRKKAYTVPPGGFDALALPPPEPRRAISMRLGYSSTIKRRQPKPYDEAKNFLTIGTTENDKGSGPHKPLLARPRSDEDAISPKTTRLPGSFSGKARVQETLKQKQLGTLNTGLVDYEFRRLPASAGSMLATPRELYAIPEQVATSSSLDSRGAARSWRKPAKSLTLKTRSISAESTRSNVLMADKLKQEHNTEEVDAAEQGRIYLAGTITLAQHPAKLRRDSVATLDPFAFDPKLESPGRQISEVVGLDSIAMFFEEFGIVAEVTEATLDKYWLQEGWGPRDGIVEEWHTEVRKASVSSVEETGAAEGWVAHSARESTFSLSSASSTASVRPAEKRKRSRLKELLSPG</sequence>
<dbReference type="EMBL" id="KE747809">
    <property type="protein sequence ID" value="RMZ66590.1"/>
    <property type="molecule type" value="Genomic_DNA"/>
</dbReference>
<dbReference type="GO" id="GO:0004177">
    <property type="term" value="F:aminopeptidase activity"/>
    <property type="evidence" value="ECO:0007669"/>
    <property type="project" value="UniProtKB-KW"/>
</dbReference>
<reference evidence="2 3" key="1">
    <citation type="journal article" date="2014" name="PLoS ONE">
        <title>De novo Genome Assembly of the Fungal Plant Pathogen Pyrenophora semeniperda.</title>
        <authorList>
            <person name="Soliai M.M."/>
            <person name="Meyer S.E."/>
            <person name="Udall J.A."/>
            <person name="Elzinga D.E."/>
            <person name="Hermansen R.A."/>
            <person name="Bodily P.M."/>
            <person name="Hart A.A."/>
            <person name="Coleman C.E."/>
        </authorList>
    </citation>
    <scope>NUCLEOTIDE SEQUENCE [LARGE SCALE GENOMIC DNA]</scope>
    <source>
        <strain evidence="2 3">CCB06</strain>
        <tissue evidence="2">Mycelium</tissue>
    </source>
</reference>
<evidence type="ECO:0000256" key="1">
    <source>
        <dbReference type="SAM" id="MobiDB-lite"/>
    </source>
</evidence>
<dbReference type="Proteomes" id="UP000265663">
    <property type="component" value="Unassembled WGS sequence"/>
</dbReference>
<name>A0A3M7LWL9_9PLEO</name>
<feature type="compositionally biased region" description="Polar residues" evidence="1">
    <location>
        <begin position="52"/>
        <end position="73"/>
    </location>
</feature>
<protein>
    <submittedName>
        <fullName evidence="2">Dipeptidyl aminopeptidase b</fullName>
    </submittedName>
</protein>
<keyword evidence="2" id="KW-0378">Hydrolase</keyword>